<dbReference type="Proteomes" id="UP000321525">
    <property type="component" value="Unassembled WGS sequence"/>
</dbReference>
<dbReference type="Proteomes" id="UP000321917">
    <property type="component" value="Unassembled WGS sequence"/>
</dbReference>
<comment type="caution">
    <text evidence="2">The sequence shown here is derived from an EMBL/GenBank/DDBJ whole genome shotgun (WGS) entry which is preliminary data.</text>
</comment>
<evidence type="ECO:0000313" key="1">
    <source>
        <dbReference type="EMBL" id="TWX54912.1"/>
    </source>
</evidence>
<sequence>MNIDTYENTGIGSNLNFNPGITGFEISSGSANKKEISNIAKQKYLVKERLDILNEKRFLDRQLNSLSDYWDM</sequence>
<keyword evidence="3" id="KW-1185">Reference proteome</keyword>
<proteinExistence type="predicted"/>
<dbReference type="EMBL" id="VOLQ01000039">
    <property type="protein sequence ID" value="TWX63770.1"/>
    <property type="molecule type" value="Genomic_DNA"/>
</dbReference>
<organism evidence="2 4">
    <name type="scientific">Colwellia hornerae</name>
    <dbReference type="NCBI Taxonomy" id="89402"/>
    <lineage>
        <taxon>Bacteria</taxon>
        <taxon>Pseudomonadati</taxon>
        <taxon>Pseudomonadota</taxon>
        <taxon>Gammaproteobacteria</taxon>
        <taxon>Alteromonadales</taxon>
        <taxon>Colwelliaceae</taxon>
        <taxon>Colwellia</taxon>
    </lineage>
</organism>
<evidence type="ECO:0000313" key="4">
    <source>
        <dbReference type="Proteomes" id="UP000321917"/>
    </source>
</evidence>
<protein>
    <submittedName>
        <fullName evidence="2">Uncharacterized protein</fullName>
    </submittedName>
</protein>
<gene>
    <name evidence="1" type="ORF">ESZ26_17245</name>
    <name evidence="2" type="ORF">ESZ27_16040</name>
</gene>
<evidence type="ECO:0000313" key="2">
    <source>
        <dbReference type="EMBL" id="TWX63770.1"/>
    </source>
</evidence>
<dbReference type="AlphaFoldDB" id="A0A5C6Q4S3"/>
<dbReference type="OrthoDB" id="6228239at2"/>
<evidence type="ECO:0000313" key="3">
    <source>
        <dbReference type="Proteomes" id="UP000321525"/>
    </source>
</evidence>
<name>A0A5C6Q4S3_9GAMM</name>
<dbReference type="RefSeq" id="WP_146800778.1">
    <property type="nucleotide sequence ID" value="NZ_VOLP01000031.1"/>
</dbReference>
<dbReference type="EMBL" id="VOLR01000032">
    <property type="protein sequence ID" value="TWX54912.1"/>
    <property type="molecule type" value="Genomic_DNA"/>
</dbReference>
<reference evidence="2 4" key="1">
    <citation type="submission" date="2019-07" db="EMBL/GenBank/DDBJ databases">
        <title>Genomes of sea-ice associated Colwellia species.</title>
        <authorList>
            <person name="Bowman J.P."/>
        </authorList>
    </citation>
    <scope>NUCLEOTIDE SEQUENCE [LARGE SCALE GENOMIC DNA]</scope>
    <source>
        <strain evidence="1 3">ACAM 607</strain>
        <strain evidence="2 4">IC036</strain>
    </source>
</reference>
<accession>A0A5C6Q4S3</accession>